<keyword evidence="1" id="KW-0472">Membrane</keyword>
<feature type="domain" description="DUF4179" evidence="2">
    <location>
        <begin position="40"/>
        <end position="127"/>
    </location>
</feature>
<dbReference type="Proteomes" id="UP001597169">
    <property type="component" value="Unassembled WGS sequence"/>
</dbReference>
<gene>
    <name evidence="3" type="ORF">ACFQ3J_05765</name>
</gene>
<accession>A0ABW3PNF2</accession>
<reference evidence="4" key="1">
    <citation type="journal article" date="2019" name="Int. J. Syst. Evol. Microbiol.">
        <title>The Global Catalogue of Microorganisms (GCM) 10K type strain sequencing project: providing services to taxonomists for standard genome sequencing and annotation.</title>
        <authorList>
            <consortium name="The Broad Institute Genomics Platform"/>
            <consortium name="The Broad Institute Genome Sequencing Center for Infectious Disease"/>
            <person name="Wu L."/>
            <person name="Ma J."/>
        </authorList>
    </citation>
    <scope>NUCLEOTIDE SEQUENCE [LARGE SCALE GENOMIC DNA]</scope>
    <source>
        <strain evidence="4">CCUG 53519</strain>
    </source>
</reference>
<feature type="transmembrane region" description="Helical" evidence="1">
    <location>
        <begin position="44"/>
        <end position="64"/>
    </location>
</feature>
<name>A0ABW3PNF2_9BACL</name>
<evidence type="ECO:0000313" key="4">
    <source>
        <dbReference type="Proteomes" id="UP001597169"/>
    </source>
</evidence>
<keyword evidence="4" id="KW-1185">Reference proteome</keyword>
<protein>
    <submittedName>
        <fullName evidence="3">DUF4179 domain-containing protein</fullName>
    </submittedName>
</protein>
<sequence>MRTIEERLQEHKQTSERMLAPSELEDRLRNALDRVPNKKKKNEVVLWFGLTAAALVLIVGTYQYPALTYYGNELFNMGLNASSFSEAATEGYGQEVNKSTTLDDGTLITVDRVIADDNSFSMYYTIKAPEGEIIRRDSSRFGVDHIEGFMTNSSPEEGSNDYSEDETVLHGIQRFESVSPLSRTLTVTFYEFQKNGERETYPISFKFDTSKAMKSLVKEKISKSVAVDQGEIYYESITASLTSTVIKGHIKMDEEWAQERQPWFFGTTLLYVNGIEMNFDFMESQYDAATGLSEFELGFDALPTDEIRSLELILKNSSGYHNQQETISLVSPSDQSIKMGSEKLWIRSVSKTDTGYDIVMATKQFTILENDNIFVQAGGTEVPVSSISSERPWDLNNGNILWERTYSFNTTDQPESLILGGYHYIKTYNKIVPIPFD</sequence>
<dbReference type="EMBL" id="JBHTKX010000001">
    <property type="protein sequence ID" value="MFD1127683.1"/>
    <property type="molecule type" value="Genomic_DNA"/>
</dbReference>
<keyword evidence="1" id="KW-0812">Transmembrane</keyword>
<proteinExistence type="predicted"/>
<dbReference type="InterPro" id="IPR025436">
    <property type="entry name" value="DUF4179"/>
</dbReference>
<dbReference type="RefSeq" id="WP_251581474.1">
    <property type="nucleotide sequence ID" value="NZ_JBHTKX010000001.1"/>
</dbReference>
<evidence type="ECO:0000256" key="1">
    <source>
        <dbReference type="SAM" id="Phobius"/>
    </source>
</evidence>
<dbReference type="Gene3D" id="2.60.40.1630">
    <property type="entry name" value="bacillus anthracis domain"/>
    <property type="match status" value="1"/>
</dbReference>
<evidence type="ECO:0000313" key="3">
    <source>
        <dbReference type="EMBL" id="MFD1127683.1"/>
    </source>
</evidence>
<keyword evidence="1" id="KW-1133">Transmembrane helix</keyword>
<dbReference type="Pfam" id="PF13786">
    <property type="entry name" value="DUF4179"/>
    <property type="match status" value="1"/>
</dbReference>
<organism evidence="3 4">
    <name type="scientific">Paenibacillus provencensis</name>
    <dbReference type="NCBI Taxonomy" id="441151"/>
    <lineage>
        <taxon>Bacteria</taxon>
        <taxon>Bacillati</taxon>
        <taxon>Bacillota</taxon>
        <taxon>Bacilli</taxon>
        <taxon>Bacillales</taxon>
        <taxon>Paenibacillaceae</taxon>
        <taxon>Paenibacillus</taxon>
    </lineage>
</organism>
<comment type="caution">
    <text evidence="3">The sequence shown here is derived from an EMBL/GenBank/DDBJ whole genome shotgun (WGS) entry which is preliminary data.</text>
</comment>
<evidence type="ECO:0000259" key="2">
    <source>
        <dbReference type="Pfam" id="PF13786"/>
    </source>
</evidence>